<name>A0A6G9Z0M2_9NOCA</name>
<evidence type="ECO:0000259" key="8">
    <source>
        <dbReference type="Pfam" id="PF03176"/>
    </source>
</evidence>
<feature type="transmembrane region" description="Helical" evidence="7">
    <location>
        <begin position="898"/>
        <end position="920"/>
    </location>
</feature>
<evidence type="ECO:0000256" key="2">
    <source>
        <dbReference type="ARBA" id="ARBA00010157"/>
    </source>
</evidence>
<reference evidence="9 10" key="1">
    <citation type="journal article" date="2019" name="ACS Chem. Biol.">
        <title>Identification and Mobilization of a Cryptic Antibiotic Biosynthesis Gene Locus from a Human-Pathogenic Nocardia Isolate.</title>
        <authorList>
            <person name="Herisse M."/>
            <person name="Ishida K."/>
            <person name="Porter J.L."/>
            <person name="Howden B."/>
            <person name="Hertweck C."/>
            <person name="Stinear T.P."/>
            <person name="Pidot S.J."/>
        </authorList>
    </citation>
    <scope>NUCLEOTIDE SEQUENCE [LARGE SCALE GENOMIC DNA]</scope>
    <source>
        <strain evidence="9 10">AUSMDU00012715</strain>
    </source>
</reference>
<evidence type="ECO:0000256" key="1">
    <source>
        <dbReference type="ARBA" id="ARBA00004651"/>
    </source>
</evidence>
<feature type="transmembrane region" description="Helical" evidence="7">
    <location>
        <begin position="252"/>
        <end position="272"/>
    </location>
</feature>
<keyword evidence="3" id="KW-1003">Cell membrane</keyword>
<evidence type="ECO:0000313" key="10">
    <source>
        <dbReference type="Proteomes" id="UP000500953"/>
    </source>
</evidence>
<protein>
    <submittedName>
        <fullName evidence="9">MMPL family transporter</fullName>
    </submittedName>
</protein>
<feature type="domain" description="Membrane transport protein MMPL" evidence="8">
    <location>
        <begin position="86"/>
        <end position="414"/>
    </location>
</feature>
<proteinExistence type="inferred from homology"/>
<sequence length="969" mass="103367">MNRPSILPEWASLRDRRRDLISRVRDEFRVPFDIRHWTYTPGRPLYARLLYLFAVPVIGVWLIAAGGLNLFVPQFEKVIEGHARSFLPDQASSVQAIAKMSNYFGGAGTNNFTYVLLEGDKPLGDAAHRYYQDLLHRLDQDRKHVNSSMDLWSNPIFAPANESSDGKAAFVLLNLTGNMGTALAMESTQAVRDAIAGFPPPPGIKVYLTGPSAVVNDELVSINNSILLLVAASALLVVGVLIWVYRSPVTVAMPLLIAGMGLAVARPIVAFLGEHHIIGVSIFASALLAVIVLGAAIDYGVFLLGRYQEARRAGEDPTTAYYTALSGVQHIIIASGLTVAGATACMAFTRLAIFSTSGLPCTVAVIVTLAAALTLGPAFLAVGSRLGFLEPREQRSLRRWRRIAVCVVRWPGPILAAALSVLILSILVLPTFRPSFNERIAQPSNSPANLGFAAADRHLPPNIMAPSLLLIEADHDMRNPADAIALAKLTNAVLSIPGISNVQGITRPLAAPLEQGTLANQAGYVGGRLTQLANLLSQRLDDLNSLSGSIGQLEQVADGLEKALDTGGAGIDQAAGQAENLRTALAGVTAKLHSLRDTAEPVKQFVGTVPNCGNIDPCRAAATGFSLFDDLDQFDGIAGGLTDSVNSIAGTFPQLTDQLGTLRGFITQIKAILTPLQSVLKLLTPQVSEITQFADDLRQGFSVGDPNAYFFLPSQAFDNDLFKQAMPYFFSPDGKVTRMVVTPQGEGFSRTAMNISEKVIPTAMQAVKGTSLASSTVTIGGPGGTLLNIQAFAHEDFITSIVAAFAFVFCIILLVLRSLVSAIAVIGTVALSYVSALGLSVFIWQHIVGNPLHWSVAPVSFIFLVAVGADYNLLLVARFKEEIKAGINTGIIRSMANTGGVVTTAGLVFGLTMFATLVSYAHNIAQIGTTVGLGLFLDTLIVRSFVIPAIAALTGRWFWWPLPVRRSVG</sequence>
<feature type="transmembrane region" description="Helical" evidence="7">
    <location>
        <begin position="359"/>
        <end position="382"/>
    </location>
</feature>
<feature type="transmembrane region" description="Helical" evidence="7">
    <location>
        <begin position="278"/>
        <end position="304"/>
    </location>
</feature>
<dbReference type="PANTHER" id="PTHR33406">
    <property type="entry name" value="MEMBRANE PROTEIN MJ1562-RELATED"/>
    <property type="match status" value="1"/>
</dbReference>
<keyword evidence="6 7" id="KW-0472">Membrane</keyword>
<dbReference type="InterPro" id="IPR050545">
    <property type="entry name" value="Mycobact_MmpL"/>
</dbReference>
<evidence type="ECO:0000256" key="4">
    <source>
        <dbReference type="ARBA" id="ARBA00022692"/>
    </source>
</evidence>
<evidence type="ECO:0000256" key="5">
    <source>
        <dbReference type="ARBA" id="ARBA00022989"/>
    </source>
</evidence>
<comment type="subcellular location">
    <subcellularLocation>
        <location evidence="1">Cell membrane</location>
        <topology evidence="1">Multi-pass membrane protein</topology>
    </subcellularLocation>
</comment>
<dbReference type="RefSeq" id="WP_167486234.1">
    <property type="nucleotide sequence ID" value="NZ_CP046173.1"/>
</dbReference>
<organism evidence="9 10">
    <name type="scientific">Nocardia terpenica</name>
    <dbReference type="NCBI Taxonomy" id="455432"/>
    <lineage>
        <taxon>Bacteria</taxon>
        <taxon>Bacillati</taxon>
        <taxon>Actinomycetota</taxon>
        <taxon>Actinomycetes</taxon>
        <taxon>Mycobacteriales</taxon>
        <taxon>Nocardiaceae</taxon>
        <taxon>Nocardia</taxon>
    </lineage>
</organism>
<accession>A0A6G9Z0M2</accession>
<feature type="transmembrane region" description="Helical" evidence="7">
    <location>
        <begin position="856"/>
        <end position="877"/>
    </location>
</feature>
<keyword evidence="4 7" id="KW-0812">Transmembrane</keyword>
<evidence type="ECO:0000256" key="3">
    <source>
        <dbReference type="ARBA" id="ARBA00022475"/>
    </source>
</evidence>
<feature type="transmembrane region" description="Helical" evidence="7">
    <location>
        <begin position="823"/>
        <end position="844"/>
    </location>
</feature>
<dbReference type="EMBL" id="CP046173">
    <property type="protein sequence ID" value="QIS18921.1"/>
    <property type="molecule type" value="Genomic_DNA"/>
</dbReference>
<feature type="transmembrane region" description="Helical" evidence="7">
    <location>
        <begin position="226"/>
        <end position="245"/>
    </location>
</feature>
<gene>
    <name evidence="9" type="ORF">F6W96_12065</name>
</gene>
<feature type="domain" description="Membrane transport protein MMPL" evidence="8">
    <location>
        <begin position="709"/>
        <end position="963"/>
    </location>
</feature>
<evidence type="ECO:0000256" key="6">
    <source>
        <dbReference type="ARBA" id="ARBA00023136"/>
    </source>
</evidence>
<dbReference type="Pfam" id="PF03176">
    <property type="entry name" value="MMPL"/>
    <property type="match status" value="2"/>
</dbReference>
<comment type="similarity">
    <text evidence="2">Belongs to the resistance-nodulation-cell division (RND) (TC 2.A.6) family. MmpL subfamily.</text>
</comment>
<feature type="transmembrane region" description="Helical" evidence="7">
    <location>
        <begin position="49"/>
        <end position="72"/>
    </location>
</feature>
<feature type="transmembrane region" description="Helical" evidence="7">
    <location>
        <begin position="797"/>
        <end position="816"/>
    </location>
</feature>
<dbReference type="PANTHER" id="PTHR33406:SF6">
    <property type="entry name" value="MEMBRANE PROTEIN YDGH-RELATED"/>
    <property type="match status" value="1"/>
</dbReference>
<dbReference type="SUPFAM" id="SSF82866">
    <property type="entry name" value="Multidrug efflux transporter AcrB transmembrane domain"/>
    <property type="match status" value="2"/>
</dbReference>
<dbReference type="AlphaFoldDB" id="A0A6G9Z0M2"/>
<evidence type="ECO:0000313" key="9">
    <source>
        <dbReference type="EMBL" id="QIS18921.1"/>
    </source>
</evidence>
<dbReference type="GO" id="GO:0005886">
    <property type="term" value="C:plasma membrane"/>
    <property type="evidence" value="ECO:0007669"/>
    <property type="project" value="UniProtKB-SubCell"/>
</dbReference>
<dbReference type="InterPro" id="IPR004869">
    <property type="entry name" value="MMPL_dom"/>
</dbReference>
<feature type="transmembrane region" description="Helical" evidence="7">
    <location>
        <begin position="403"/>
        <end position="429"/>
    </location>
</feature>
<dbReference type="Gene3D" id="1.20.1640.10">
    <property type="entry name" value="Multidrug efflux transporter AcrB transmembrane domain"/>
    <property type="match status" value="2"/>
</dbReference>
<feature type="transmembrane region" description="Helical" evidence="7">
    <location>
        <begin position="940"/>
        <end position="959"/>
    </location>
</feature>
<evidence type="ECO:0000256" key="7">
    <source>
        <dbReference type="SAM" id="Phobius"/>
    </source>
</evidence>
<keyword evidence="5 7" id="KW-1133">Transmembrane helix</keyword>
<feature type="transmembrane region" description="Helical" evidence="7">
    <location>
        <begin position="331"/>
        <end position="353"/>
    </location>
</feature>
<dbReference type="Proteomes" id="UP000500953">
    <property type="component" value="Chromosome"/>
</dbReference>